<evidence type="ECO:0000256" key="1">
    <source>
        <dbReference type="ARBA" id="ARBA00022448"/>
    </source>
</evidence>
<dbReference type="InterPro" id="IPR017871">
    <property type="entry name" value="ABC_transporter-like_CS"/>
</dbReference>
<proteinExistence type="predicted"/>
<keyword evidence="3 5" id="KW-0067">ATP-binding</keyword>
<evidence type="ECO:0000313" key="5">
    <source>
        <dbReference type="EMBL" id="RXF71359.1"/>
    </source>
</evidence>
<evidence type="ECO:0000259" key="4">
    <source>
        <dbReference type="PROSITE" id="PS50893"/>
    </source>
</evidence>
<dbReference type="SMART" id="SM00382">
    <property type="entry name" value="AAA"/>
    <property type="match status" value="1"/>
</dbReference>
<evidence type="ECO:0000256" key="3">
    <source>
        <dbReference type="ARBA" id="ARBA00022840"/>
    </source>
</evidence>
<dbReference type="InterPro" id="IPR027417">
    <property type="entry name" value="P-loop_NTPase"/>
</dbReference>
<keyword evidence="2" id="KW-0547">Nucleotide-binding</keyword>
<dbReference type="EMBL" id="RXOC01000003">
    <property type="protein sequence ID" value="RXF71359.1"/>
    <property type="molecule type" value="Genomic_DNA"/>
</dbReference>
<feature type="domain" description="ABC transporter" evidence="4">
    <location>
        <begin position="6"/>
        <end position="240"/>
    </location>
</feature>
<dbReference type="RefSeq" id="WP_128768604.1">
    <property type="nucleotide sequence ID" value="NZ_RXOC01000003.1"/>
</dbReference>
<dbReference type="PANTHER" id="PTHR42781:SF4">
    <property type="entry name" value="SPERMIDINE_PUTRESCINE IMPORT ATP-BINDING PROTEIN POTA"/>
    <property type="match status" value="1"/>
</dbReference>
<organism evidence="5 6">
    <name type="scientific">Arcticibacter tournemirensis</name>
    <dbReference type="NCBI Taxonomy" id="699437"/>
    <lineage>
        <taxon>Bacteria</taxon>
        <taxon>Pseudomonadati</taxon>
        <taxon>Bacteroidota</taxon>
        <taxon>Sphingobacteriia</taxon>
        <taxon>Sphingobacteriales</taxon>
        <taxon>Sphingobacteriaceae</taxon>
        <taxon>Arcticibacter</taxon>
    </lineage>
</organism>
<dbReference type="Pfam" id="PF00005">
    <property type="entry name" value="ABC_tran"/>
    <property type="match status" value="1"/>
</dbReference>
<dbReference type="Proteomes" id="UP000290848">
    <property type="component" value="Unassembled WGS sequence"/>
</dbReference>
<sequence>MNNSIIELQEVSKIYQDNPRAGVLSVSLSIQEGSVTVISGESGSGKSTLLKLISGLMSPDSGTVLYKNEPVMRPEGRLIPGHDAMKTVAQDFNLNIYAKVYDNIAGLLSNTNLKEKQQKTFEVMEFLKIDHLAQKRAVDLSGGEQQRVAIARAIITGPEVLLLDEPFSQVDSILKNELRADIKRMSRYLGITVILVSHDPLDGLSLADKMIVLKDGEVLEEGAPSDLYNAPGCLYTAQLLSNCNVLSSEDAREIGIYTGKDTVAVYAEWVRLNRNDDSLTFTVKDCFFKGFYEEVLLERNGVKLRAINTGNFRYVKGQEVGVSIDRFVEF</sequence>
<evidence type="ECO:0000256" key="2">
    <source>
        <dbReference type="ARBA" id="ARBA00022741"/>
    </source>
</evidence>
<dbReference type="InterPro" id="IPR050093">
    <property type="entry name" value="ABC_SmlMolc_Importer"/>
</dbReference>
<evidence type="ECO:0000313" key="6">
    <source>
        <dbReference type="Proteomes" id="UP000290848"/>
    </source>
</evidence>
<comment type="caution">
    <text evidence="5">The sequence shown here is derived from an EMBL/GenBank/DDBJ whole genome shotgun (WGS) entry which is preliminary data.</text>
</comment>
<dbReference type="PANTHER" id="PTHR42781">
    <property type="entry name" value="SPERMIDINE/PUTRESCINE IMPORT ATP-BINDING PROTEIN POTA"/>
    <property type="match status" value="1"/>
</dbReference>
<accession>A0A4Q0MEF5</accession>
<dbReference type="PROSITE" id="PS00211">
    <property type="entry name" value="ABC_TRANSPORTER_1"/>
    <property type="match status" value="1"/>
</dbReference>
<protein>
    <submittedName>
        <fullName evidence="5">ABC transporter ATP-binding protein</fullName>
    </submittedName>
</protein>
<dbReference type="GO" id="GO:0016887">
    <property type="term" value="F:ATP hydrolysis activity"/>
    <property type="evidence" value="ECO:0007669"/>
    <property type="project" value="InterPro"/>
</dbReference>
<dbReference type="InterPro" id="IPR003593">
    <property type="entry name" value="AAA+_ATPase"/>
</dbReference>
<reference evidence="5 6" key="1">
    <citation type="submission" date="2018-12" db="EMBL/GenBank/DDBJ databases">
        <title>The Draft Genome Sequence of the Soil Bacterium Pedobacter tournemirensis R1.</title>
        <authorList>
            <person name="He J."/>
        </authorList>
    </citation>
    <scope>NUCLEOTIDE SEQUENCE [LARGE SCALE GENOMIC DNA]</scope>
    <source>
        <strain evidence="5 6">R1</strain>
    </source>
</reference>
<dbReference type="SUPFAM" id="SSF52540">
    <property type="entry name" value="P-loop containing nucleoside triphosphate hydrolases"/>
    <property type="match status" value="1"/>
</dbReference>
<keyword evidence="1" id="KW-0813">Transport</keyword>
<name>A0A4Q0MEF5_9SPHI</name>
<gene>
    <name evidence="5" type="ORF">EKH83_06650</name>
</gene>
<dbReference type="AlphaFoldDB" id="A0A4Q0MEF5"/>
<dbReference type="Gene3D" id="3.40.50.300">
    <property type="entry name" value="P-loop containing nucleotide triphosphate hydrolases"/>
    <property type="match status" value="1"/>
</dbReference>
<dbReference type="GO" id="GO:0005524">
    <property type="term" value="F:ATP binding"/>
    <property type="evidence" value="ECO:0007669"/>
    <property type="project" value="UniProtKB-KW"/>
</dbReference>
<dbReference type="PROSITE" id="PS50893">
    <property type="entry name" value="ABC_TRANSPORTER_2"/>
    <property type="match status" value="1"/>
</dbReference>
<dbReference type="InterPro" id="IPR003439">
    <property type="entry name" value="ABC_transporter-like_ATP-bd"/>
</dbReference>